<proteinExistence type="predicted"/>
<dbReference type="Proteomes" id="UP000027442">
    <property type="component" value="Unassembled WGS sequence"/>
</dbReference>
<dbReference type="EMBL" id="JNGW01000076">
    <property type="protein sequence ID" value="KDR52145.1"/>
    <property type="molecule type" value="Genomic_DNA"/>
</dbReference>
<protein>
    <submittedName>
        <fullName evidence="1">Uncharacterized protein</fullName>
    </submittedName>
</protein>
<gene>
    <name evidence="1" type="ORF">HMPREF1991_01770</name>
</gene>
<reference evidence="1 2" key="1">
    <citation type="submission" date="2013-08" db="EMBL/GenBank/DDBJ databases">
        <authorList>
            <person name="Weinstock G."/>
            <person name="Sodergren E."/>
            <person name="Wylie T."/>
            <person name="Fulton L."/>
            <person name="Fulton R."/>
            <person name="Fronick C."/>
            <person name="O'Laughlin M."/>
            <person name="Godfrey J."/>
            <person name="Miner T."/>
            <person name="Herter B."/>
            <person name="Appelbaum E."/>
            <person name="Cordes M."/>
            <person name="Lek S."/>
            <person name="Wollam A."/>
            <person name="Pepin K.H."/>
            <person name="Palsikar V.B."/>
            <person name="Mitreva M."/>
            <person name="Wilson R.K."/>
        </authorList>
    </citation>
    <scope>NUCLEOTIDE SEQUENCE [LARGE SCALE GENOMIC DNA]</scope>
    <source>
        <strain evidence="1 2">ATCC 15930</strain>
    </source>
</reference>
<dbReference type="AlphaFoldDB" id="A0A069QHC9"/>
<organism evidence="1 2">
    <name type="scientific">Hoylesella loescheii DSM 19665 = JCM 12249 = ATCC 15930</name>
    <dbReference type="NCBI Taxonomy" id="1122985"/>
    <lineage>
        <taxon>Bacteria</taxon>
        <taxon>Pseudomonadati</taxon>
        <taxon>Bacteroidota</taxon>
        <taxon>Bacteroidia</taxon>
        <taxon>Bacteroidales</taxon>
        <taxon>Prevotellaceae</taxon>
        <taxon>Hoylesella</taxon>
    </lineage>
</organism>
<evidence type="ECO:0000313" key="2">
    <source>
        <dbReference type="Proteomes" id="UP000027442"/>
    </source>
</evidence>
<dbReference type="PATRIC" id="fig|1122985.7.peg.1842"/>
<keyword evidence="2" id="KW-1185">Reference proteome</keyword>
<sequence length="51" mass="5962">MLKISAKYLQIKKKASLNISPIPHMLADNEMHLQLIWHVMMGKLLNYMIVL</sequence>
<name>A0A069QHC9_HOYLO</name>
<dbReference type="HOGENOM" id="CLU_204615_0_0_10"/>
<accession>A0A069QHC9</accession>
<evidence type="ECO:0000313" key="1">
    <source>
        <dbReference type="EMBL" id="KDR52145.1"/>
    </source>
</evidence>
<comment type="caution">
    <text evidence="1">The sequence shown here is derived from an EMBL/GenBank/DDBJ whole genome shotgun (WGS) entry which is preliminary data.</text>
</comment>